<dbReference type="Gene3D" id="3.80.10.10">
    <property type="entry name" value="Ribonuclease Inhibitor"/>
    <property type="match status" value="1"/>
</dbReference>
<keyword evidence="5" id="KW-1185">Reference proteome</keyword>
<dbReference type="InterPro" id="IPR003591">
    <property type="entry name" value="Leu-rich_rpt_typical-subtyp"/>
</dbReference>
<feature type="region of interest" description="Disordered" evidence="3">
    <location>
        <begin position="757"/>
        <end position="792"/>
    </location>
</feature>
<feature type="compositionally biased region" description="Polar residues" evidence="3">
    <location>
        <begin position="1155"/>
        <end position="1164"/>
    </location>
</feature>
<dbReference type="GO" id="GO:0005737">
    <property type="term" value="C:cytoplasm"/>
    <property type="evidence" value="ECO:0007669"/>
    <property type="project" value="TreeGrafter"/>
</dbReference>
<feature type="compositionally biased region" description="Basic and acidic residues" evidence="3">
    <location>
        <begin position="757"/>
        <end position="770"/>
    </location>
</feature>
<reference evidence="4 5" key="1">
    <citation type="submission" date="2014-11" db="EMBL/GenBank/DDBJ databases">
        <authorList>
            <person name="Zhu J."/>
            <person name="Qi W."/>
            <person name="Song R."/>
        </authorList>
    </citation>
    <scope>NUCLEOTIDE SEQUENCE [LARGE SCALE GENOMIC DNA]</scope>
</reference>
<dbReference type="OMA" id="VYRSMPF"/>
<dbReference type="AlphaFoldDB" id="A0A0G4FCK3"/>
<evidence type="ECO:0000256" key="3">
    <source>
        <dbReference type="SAM" id="MobiDB-lite"/>
    </source>
</evidence>
<dbReference type="PANTHER" id="PTHR48051">
    <property type="match status" value="1"/>
</dbReference>
<sequence>MGAFCGRFKEEYQSTVGSEYGEDAQTLTSTAGSRSFIGNAVKKKAGGMARKASAGQLDDEVMEERRRQLQASAGGGGFPIVLALAPWLVPSRKDLPNRGEQDVLEFVAQHNRFSKTSLADIHKLDKSLYSVEMVSCHLTEFPPQIEDCSLLFKIRFSHNHIISIPQKIGDLALLTDLVLDWNDIRNLDQGIFEKDAFNGLKRLQLDHNRLRLPDDWGLLTSLEKLFVSFNELTTLPPTIGSCTNLIKIRIISNQIRSLPMSILQLWQARGGGKLQELLVEGNPMTCPPITAFDWSLDNAFKLFEEQTHAQRRGSLSSAPSMSEIQRTRTSLVKRSIPEDSAQRKPLERQQTHIELNEQGMEIVRHSDGRGQVVQSEEALLSQNAPIKKRPLGTFIETSAVVDFAATDPAVPPSRGRKQTRLVTSSAAAPHQHTSAAQLRLSLADDVPEGDAELDMLSPTAEERVARVSSAYYFSDLSEEQRAELRSTETSILIAKKEKHLRSLESITKTVAPSAAQQDKSGESGGVMGMLGQGLKAVKDAVMGTGDEELDKRRKNLVSEVIEPMTLDLCFCCLVYCTKRKARTCKKLYQQYMVSVSTGREKRSKKDAAGWTRAHWHEFVLQSGLRFTSEIEDTLFEIMSVRTHGKGDYIPEIDFMATWHAHDLESKDPFIKRMCHTYKMEYYSLTTEEMLQRVTNIDQGCSAFDERLVTREQQDGDVTNNTLPDTIIGERRSHFRMYYRDKPGKASHRTHALEAALKRERDTPTKAEAIKQQEAASPEDGVEAGKVGGQDGAGRETAVASLVSLTDEELTVWKALRERDESCADEGDTAEAVRLEFSEPSIPSDDLSLDAQEFMCSTHRSRDSPPSSIQPTPRSTSMASGRRATAANGTQRIGLTTKHSFVVSGTAKDSLAAKSDDDVGAGVGVNGGVSGSLFAGVDFDKLMTEPLDWETTGTEAGTGRRSTRRIKERTPNIILPETMNSPKTHTAAFGELDQDVALHPALRDNERQRQSRRTKAVGRLASGFRDSRFLTNTLEVRRQLRAVYRSMPFEEFQRLIVFLLRSLRHIKSYQPAVSIHFLQVDDPVFKAACGDTSVPSPTTVLLQKMGFVFVLDRFWIWPAVHAPYVCGLPCSSSQADAETSRMAASQAAALPRTKKSLTATKESSPSPRPSLLANPWAALSSLAMSVGKMTSSAGSIPPPISPKTPSPRAKAAREATPRSQAASTLSDPGNSWLHKMVPADCPGRHRARLDDLMQLIHLYQAKMKQMGDRFRGDCDL</sequence>
<name>A0A0G4FCK3_VITBC</name>
<dbReference type="EMBL" id="CDMY01000405">
    <property type="protein sequence ID" value="CEM10542.1"/>
    <property type="molecule type" value="Genomic_DNA"/>
</dbReference>
<accession>A0A0G4FCK3</accession>
<feature type="compositionally biased region" description="Polar residues" evidence="3">
    <location>
        <begin position="863"/>
        <end position="878"/>
    </location>
</feature>
<keyword evidence="1" id="KW-0433">Leucine-rich repeat</keyword>
<feature type="compositionally biased region" description="Pro residues" evidence="3">
    <location>
        <begin position="1195"/>
        <end position="1204"/>
    </location>
</feature>
<dbReference type="Proteomes" id="UP000041254">
    <property type="component" value="Unassembled WGS sequence"/>
</dbReference>
<feature type="region of interest" description="Disordered" evidence="3">
    <location>
        <begin position="1141"/>
        <end position="1171"/>
    </location>
</feature>
<feature type="compositionally biased region" description="Basic and acidic residues" evidence="3">
    <location>
        <begin position="335"/>
        <end position="348"/>
    </location>
</feature>
<dbReference type="STRING" id="1169540.A0A0G4FCK3"/>
<organism evidence="4 5">
    <name type="scientific">Vitrella brassicaformis (strain CCMP3155)</name>
    <dbReference type="NCBI Taxonomy" id="1169540"/>
    <lineage>
        <taxon>Eukaryota</taxon>
        <taxon>Sar</taxon>
        <taxon>Alveolata</taxon>
        <taxon>Colpodellida</taxon>
        <taxon>Vitrellaceae</taxon>
        <taxon>Vitrella</taxon>
    </lineage>
</organism>
<dbReference type="OrthoDB" id="1668230at2759"/>
<dbReference type="InParanoid" id="A0A0G4FCK3"/>
<feature type="region of interest" description="Disordered" evidence="3">
    <location>
        <begin position="855"/>
        <end position="888"/>
    </location>
</feature>
<evidence type="ECO:0000256" key="2">
    <source>
        <dbReference type="ARBA" id="ARBA00022737"/>
    </source>
</evidence>
<dbReference type="InterPro" id="IPR032675">
    <property type="entry name" value="LRR_dom_sf"/>
</dbReference>
<gene>
    <name evidence="4" type="ORF">Vbra_14976</name>
</gene>
<evidence type="ECO:0000313" key="4">
    <source>
        <dbReference type="EMBL" id="CEM10542.1"/>
    </source>
</evidence>
<dbReference type="PANTHER" id="PTHR48051:SF1">
    <property type="entry name" value="RAS SUPPRESSOR PROTEIN 1"/>
    <property type="match status" value="1"/>
</dbReference>
<feature type="compositionally biased region" description="Polar residues" evidence="3">
    <location>
        <begin position="1216"/>
        <end position="1228"/>
    </location>
</feature>
<proteinExistence type="predicted"/>
<feature type="region of interest" description="Disordered" evidence="3">
    <location>
        <begin position="311"/>
        <end position="348"/>
    </location>
</feature>
<dbReference type="SUPFAM" id="SSF52058">
    <property type="entry name" value="L domain-like"/>
    <property type="match status" value="1"/>
</dbReference>
<feature type="compositionally biased region" description="Polar residues" evidence="3">
    <location>
        <begin position="313"/>
        <end position="332"/>
    </location>
</feature>
<evidence type="ECO:0000256" key="1">
    <source>
        <dbReference type="ARBA" id="ARBA00022614"/>
    </source>
</evidence>
<dbReference type="VEuPathDB" id="CryptoDB:Vbra_14976"/>
<feature type="region of interest" description="Disordered" evidence="3">
    <location>
        <begin position="1189"/>
        <end position="1232"/>
    </location>
</feature>
<dbReference type="InterPro" id="IPR050216">
    <property type="entry name" value="LRR_domain-containing"/>
</dbReference>
<dbReference type="SMART" id="SM00369">
    <property type="entry name" value="LRR_TYP"/>
    <property type="match status" value="2"/>
</dbReference>
<evidence type="ECO:0000313" key="5">
    <source>
        <dbReference type="Proteomes" id="UP000041254"/>
    </source>
</evidence>
<keyword evidence="2" id="KW-0677">Repeat</keyword>
<protein>
    <submittedName>
        <fullName evidence="4">Uncharacterized protein</fullName>
    </submittedName>
</protein>